<feature type="coiled-coil region" evidence="2">
    <location>
        <begin position="27"/>
        <end position="134"/>
    </location>
</feature>
<dbReference type="PANTHER" id="PTHR21666">
    <property type="entry name" value="PEPTIDASE-RELATED"/>
    <property type="match status" value="1"/>
</dbReference>
<dbReference type="InterPro" id="IPR016047">
    <property type="entry name" value="M23ase_b-sheet_dom"/>
</dbReference>
<keyword evidence="2" id="KW-0175">Coiled coil</keyword>
<dbReference type="FunFam" id="2.70.70.10:FF:000006">
    <property type="entry name" value="M23 family peptidase"/>
    <property type="match status" value="1"/>
</dbReference>
<dbReference type="SUPFAM" id="SSF51261">
    <property type="entry name" value="Duplicated hybrid motif"/>
    <property type="match status" value="1"/>
</dbReference>
<evidence type="ECO:0000259" key="3">
    <source>
        <dbReference type="Pfam" id="PF01551"/>
    </source>
</evidence>
<accession>A0A174A364</accession>
<dbReference type="Gene3D" id="2.70.70.10">
    <property type="entry name" value="Glucose Permease (Domain IIA)"/>
    <property type="match status" value="1"/>
</dbReference>
<dbReference type="OrthoDB" id="9809488at2"/>
<feature type="coiled-coil region" evidence="2">
    <location>
        <begin position="179"/>
        <end position="283"/>
    </location>
</feature>
<dbReference type="Gene3D" id="6.10.250.3150">
    <property type="match status" value="1"/>
</dbReference>
<dbReference type="GO" id="GO:0004222">
    <property type="term" value="F:metalloendopeptidase activity"/>
    <property type="evidence" value="ECO:0007669"/>
    <property type="project" value="TreeGrafter"/>
</dbReference>
<feature type="domain" description="M23ase beta-sheet core" evidence="3">
    <location>
        <begin position="328"/>
        <end position="422"/>
    </location>
</feature>
<dbReference type="CDD" id="cd12797">
    <property type="entry name" value="M23_peptidase"/>
    <property type="match status" value="1"/>
</dbReference>
<gene>
    <name evidence="5" type="primary">envC</name>
    <name evidence="5" type="ORF">ERS852470_01783</name>
</gene>
<dbReference type="EMBL" id="CYZV01000017">
    <property type="protein sequence ID" value="CUO23219.1"/>
    <property type="molecule type" value="Genomic_DNA"/>
</dbReference>
<proteinExistence type="predicted"/>
<name>A0A174A364_9CLOT</name>
<evidence type="ECO:0000313" key="5">
    <source>
        <dbReference type="EMBL" id="CUO23219.1"/>
    </source>
</evidence>
<evidence type="ECO:0000313" key="6">
    <source>
        <dbReference type="Proteomes" id="UP000095558"/>
    </source>
</evidence>
<dbReference type="AlphaFoldDB" id="A0A174A364"/>
<reference evidence="5 6" key="1">
    <citation type="submission" date="2015-09" db="EMBL/GenBank/DDBJ databases">
        <authorList>
            <consortium name="Pathogen Informatics"/>
        </authorList>
    </citation>
    <scope>NUCLEOTIDE SEQUENCE [LARGE SCALE GENOMIC DNA]</scope>
    <source>
        <strain evidence="5 6">2789STDY5834855</strain>
    </source>
</reference>
<dbReference type="Pfam" id="PF24568">
    <property type="entry name" value="CC_PcsB"/>
    <property type="match status" value="1"/>
</dbReference>
<dbReference type="InterPro" id="IPR011055">
    <property type="entry name" value="Dup_hybrid_motif"/>
</dbReference>
<sequence>MKFKNKIIYAVLIILLINTNYVFAEKSDSIKNEIEDNKNKIESLEEEKSNLNSEIQGKKDEVSDLEEIITEKENELYALQVEISEYQKQIDNMQSEISELINSINESKLEVENKEKYVVELKEEENRIKELLDARIRSVYKVDLSKQYIYMLIKSKNIFEIFQNLNNINQIINFDKSLIKSYKENQEIISDEIAQIELKIKEQEESQLAIEEKQSDIMEAKNKVVAIQNEEESKRNELLAMQREKQDSIIALENDSEKISSEIAHLESHNEELEAELDRIINNVSGSNGSNGVDNNLQTDSGFLRPVPGRITSNYGYRVNPVTGEYKLHKGIDYAGNYGDPIKASKSGVVEYSGWITGYGNTIILGHGNGVQTLYPHAQTLDVDYGDTVKQGDVIATVGSTGNSTGPHLHFEIRINGQAVDPLNYIPY</sequence>
<feature type="domain" description="Peptidoglycan hydrolase PcsB coiled-coil" evidence="4">
    <location>
        <begin position="120"/>
        <end position="190"/>
    </location>
</feature>
<dbReference type="InterPro" id="IPR050570">
    <property type="entry name" value="Cell_wall_metabolism_enzyme"/>
</dbReference>
<evidence type="ECO:0000256" key="1">
    <source>
        <dbReference type="ARBA" id="ARBA00022729"/>
    </source>
</evidence>
<evidence type="ECO:0000259" key="4">
    <source>
        <dbReference type="Pfam" id="PF24568"/>
    </source>
</evidence>
<dbReference type="Pfam" id="PF01551">
    <property type="entry name" value="Peptidase_M23"/>
    <property type="match status" value="1"/>
</dbReference>
<protein>
    <submittedName>
        <fullName evidence="5">Cell wall-binding protein</fullName>
    </submittedName>
</protein>
<dbReference type="InterPro" id="IPR057309">
    <property type="entry name" value="PcsB_CC"/>
</dbReference>
<dbReference type="PANTHER" id="PTHR21666:SF289">
    <property type="entry name" value="L-ALA--D-GLU ENDOPEPTIDASE"/>
    <property type="match status" value="1"/>
</dbReference>
<dbReference type="GeneID" id="83013556"/>
<dbReference type="Proteomes" id="UP000095558">
    <property type="component" value="Unassembled WGS sequence"/>
</dbReference>
<evidence type="ECO:0000256" key="2">
    <source>
        <dbReference type="SAM" id="Coils"/>
    </source>
</evidence>
<keyword evidence="1" id="KW-0732">Signal</keyword>
<organism evidence="5 6">
    <name type="scientific">Clostridium disporicum</name>
    <dbReference type="NCBI Taxonomy" id="84024"/>
    <lineage>
        <taxon>Bacteria</taxon>
        <taxon>Bacillati</taxon>
        <taxon>Bacillota</taxon>
        <taxon>Clostridia</taxon>
        <taxon>Eubacteriales</taxon>
        <taxon>Clostridiaceae</taxon>
        <taxon>Clostridium</taxon>
    </lineage>
</organism>
<dbReference type="RefSeq" id="WP_052330614.1">
    <property type="nucleotide sequence ID" value="NZ_CYYT01000005.1"/>
</dbReference>